<feature type="transmembrane region" description="Helical" evidence="15">
    <location>
        <begin position="735"/>
        <end position="756"/>
    </location>
</feature>
<dbReference type="GO" id="GO:0006011">
    <property type="term" value="P:UDP-alpha-D-glucose metabolic process"/>
    <property type="evidence" value="ECO:0007669"/>
    <property type="project" value="InterPro"/>
</dbReference>
<evidence type="ECO:0000256" key="8">
    <source>
        <dbReference type="ARBA" id="ARBA00022519"/>
    </source>
</evidence>
<evidence type="ECO:0000256" key="2">
    <source>
        <dbReference type="ARBA" id="ARBA00004377"/>
    </source>
</evidence>
<dbReference type="InterPro" id="IPR018513">
    <property type="entry name" value="Cell_synthase_bac"/>
</dbReference>
<dbReference type="AlphaFoldDB" id="A0A075K258"/>
<dbReference type="Pfam" id="PF03170">
    <property type="entry name" value="BcsB"/>
    <property type="match status" value="1"/>
</dbReference>
<accession>A0A075K258</accession>
<organism evidence="16 17">
    <name type="scientific">Dyella japonica A8</name>
    <dbReference type="NCBI Taxonomy" id="1217721"/>
    <lineage>
        <taxon>Bacteria</taxon>
        <taxon>Pseudomonadati</taxon>
        <taxon>Pseudomonadota</taxon>
        <taxon>Gammaproteobacteria</taxon>
        <taxon>Lysobacterales</taxon>
        <taxon>Rhodanobacteraceae</taxon>
        <taxon>Dyella</taxon>
    </lineage>
</organism>
<comment type="subunit">
    <text evidence="5 15">Tightly associated with the cellulose synthase catalytic subunit.</text>
</comment>
<dbReference type="HOGENOM" id="CLU_003556_1_1_6"/>
<feature type="chain" id="PRO_5015217362" description="Cyclic di-GMP-binding protein" evidence="15">
    <location>
        <begin position="27"/>
        <end position="766"/>
    </location>
</feature>
<evidence type="ECO:0000313" key="16">
    <source>
        <dbReference type="EMBL" id="AIF47797.1"/>
    </source>
</evidence>
<keyword evidence="13 15" id="KW-0472">Membrane</keyword>
<dbReference type="PANTHER" id="PTHR39083">
    <property type="entry name" value="CYCLIC DI-GMP-BINDING PROTEIN"/>
    <property type="match status" value="1"/>
</dbReference>
<dbReference type="NCBIfam" id="NF008323">
    <property type="entry name" value="PRK11114.1-1"/>
    <property type="match status" value="1"/>
</dbReference>
<evidence type="ECO:0000256" key="10">
    <source>
        <dbReference type="ARBA" id="ARBA00022692"/>
    </source>
</evidence>
<evidence type="ECO:0000256" key="7">
    <source>
        <dbReference type="ARBA" id="ARBA00022475"/>
    </source>
</evidence>
<keyword evidence="10 15" id="KW-0812">Transmembrane</keyword>
<keyword evidence="17" id="KW-1185">Reference proteome</keyword>
<evidence type="ECO:0000256" key="3">
    <source>
        <dbReference type="ARBA" id="ARBA00005186"/>
    </source>
</evidence>
<reference evidence="16 17" key="1">
    <citation type="submission" date="2014-07" db="EMBL/GenBank/DDBJ databases">
        <title>Complete Genome Sequence of Dyella japonica Strain A8 Isolated from Malaysian Tropical Soil.</title>
        <authorList>
            <person name="Hui R.K.H."/>
            <person name="Chen J.-W."/>
            <person name="Chan K.-G."/>
            <person name="Leung F.C.C."/>
        </authorList>
    </citation>
    <scope>NUCLEOTIDE SEQUENCE [LARGE SCALE GENOMIC DNA]</scope>
    <source>
        <strain evidence="16 17">A8</strain>
    </source>
</reference>
<dbReference type="STRING" id="1217721.HY57_11230"/>
<evidence type="ECO:0000256" key="5">
    <source>
        <dbReference type="ARBA" id="ARBA00011437"/>
    </source>
</evidence>
<proteinExistence type="inferred from homology"/>
<keyword evidence="7 15" id="KW-1003">Cell membrane</keyword>
<comment type="subcellular location">
    <subcellularLocation>
        <location evidence="2">Cell inner membrane</location>
        <topology evidence="2">Single-pass membrane protein</topology>
    </subcellularLocation>
</comment>
<evidence type="ECO:0000256" key="9">
    <source>
        <dbReference type="ARBA" id="ARBA00022636"/>
    </source>
</evidence>
<keyword evidence="12 15" id="KW-1133">Transmembrane helix</keyword>
<dbReference type="KEGG" id="dja:HY57_11230"/>
<keyword evidence="8 15" id="KW-0997">Cell inner membrane</keyword>
<dbReference type="PRINTS" id="PR01440">
    <property type="entry name" value="CELLSNTHASEB"/>
</dbReference>
<evidence type="ECO:0000256" key="14">
    <source>
        <dbReference type="ARBA" id="ARBA00033444"/>
    </source>
</evidence>
<sequence>MRPFRHVWLGLLIAGCWMALGAQAVAVEDAARNAAPAATRGQPASAASASAVAHDNEAAATPAGVARDLTLKQMGAYGSIKLRGQDPNGSLNVSVRNDEVVTGAKLHLVYTYSPSLIYSLSHLKVFLNGEVVATLPMDKETAGQTVSRDVALDPRLFTDFNRIGLQMIAHYTLDHCEDPYHSSLWTDISPDTSLTLTTSQIGLPNSLALLPAPFFDRRDNRPLVLPFVLPAHADAPTLRAAGVVSSWFGALAGWRGARFPVANTSPADTHAIVFALPNAMPEGVKIDEIKGPTVIVMPNPASPPESGRKLLVLAGRDTKELQDAVHALVLGQVGMSGDQAIVKSVDLGPERRPYDAPNWAPVDRQVSFKELVTDPGQLEASGFNPPAIRVDVRLPPDLFAWARHSVPLNVHYRYTAPSNYNDSVLNIGVNDQLLRSVRLRPADPSGVERQFNVPLLSGSEARGAEEIRVPALRIGSTNQFQFQFHMDSQKTGLCASAAPDSTRAAVDPDSTIDFSQFVHYTAMPNLAFFATSGFPFTRMADLADTAVVMSDTPDAHEQEAMLTMLGQMGRWSGLPALRMSLVPASAVESVRGRDLLVIGTGTAGELMAKWGKDLPMLIQRSENELSLREPSDRLRSNAPTGRAAMSVNGPTAAFVAFQSPYAKGRSVVALAANTSDRLGDLTDVLGDDARVHEVSGDLAVVRQKIVVGLTVGDTYYVGHLPWYAWLWVHISRYPALMAIAGILAGLFVALTVFWALGRLAARRLER</sequence>
<evidence type="ECO:0000256" key="15">
    <source>
        <dbReference type="RuleBase" id="RU365021"/>
    </source>
</evidence>
<dbReference type="GO" id="GO:0030244">
    <property type="term" value="P:cellulose biosynthetic process"/>
    <property type="evidence" value="ECO:0007669"/>
    <property type="project" value="UniProtKB-KW"/>
</dbReference>
<dbReference type="PANTHER" id="PTHR39083:SF1">
    <property type="entry name" value="CYCLIC DI-GMP-BINDING PROTEIN"/>
    <property type="match status" value="1"/>
</dbReference>
<dbReference type="EMBL" id="CP008884">
    <property type="protein sequence ID" value="AIF47797.1"/>
    <property type="molecule type" value="Genomic_DNA"/>
</dbReference>
<evidence type="ECO:0000256" key="11">
    <source>
        <dbReference type="ARBA" id="ARBA00022916"/>
    </source>
</evidence>
<evidence type="ECO:0000256" key="6">
    <source>
        <dbReference type="ARBA" id="ARBA00021844"/>
    </source>
</evidence>
<dbReference type="GO" id="GO:0005886">
    <property type="term" value="C:plasma membrane"/>
    <property type="evidence" value="ECO:0007669"/>
    <property type="project" value="UniProtKB-SubCell"/>
</dbReference>
<dbReference type="PATRIC" id="fig|1217721.7.peg.2322"/>
<keyword evidence="11 15" id="KW-0135">Cellulose biosynthesis</keyword>
<keyword evidence="9 15" id="KW-0973">c-di-GMP</keyword>
<dbReference type="RefSeq" id="WP_026034215.1">
    <property type="nucleotide sequence ID" value="NZ_ALOY01000180.1"/>
</dbReference>
<evidence type="ECO:0000256" key="12">
    <source>
        <dbReference type="ARBA" id="ARBA00022989"/>
    </source>
</evidence>
<evidence type="ECO:0000256" key="4">
    <source>
        <dbReference type="ARBA" id="ARBA00010714"/>
    </source>
</evidence>
<comment type="function">
    <text evidence="1 15">Binds the cellulose synthase activator, bis-(3'-5') cyclic diguanylic acid (c-di-GMP).</text>
</comment>
<dbReference type="PROSITE" id="PS51257">
    <property type="entry name" value="PROKAR_LIPOPROTEIN"/>
    <property type="match status" value="1"/>
</dbReference>
<keyword evidence="15" id="KW-0732">Signal</keyword>
<evidence type="ECO:0000256" key="13">
    <source>
        <dbReference type="ARBA" id="ARBA00023136"/>
    </source>
</evidence>
<feature type="signal peptide" evidence="15">
    <location>
        <begin position="1"/>
        <end position="26"/>
    </location>
</feature>
<comment type="pathway">
    <text evidence="3 15">Glycan metabolism; bacterial cellulose biosynthesis.</text>
</comment>
<name>A0A075K258_9GAMM</name>
<dbReference type="Proteomes" id="UP000027987">
    <property type="component" value="Chromosome"/>
</dbReference>
<evidence type="ECO:0000256" key="1">
    <source>
        <dbReference type="ARBA" id="ARBA00002057"/>
    </source>
</evidence>
<dbReference type="Gene3D" id="2.60.120.260">
    <property type="entry name" value="Galactose-binding domain-like"/>
    <property type="match status" value="2"/>
</dbReference>
<gene>
    <name evidence="16" type="ORF">HY57_11230</name>
</gene>
<dbReference type="InterPro" id="IPR003920">
    <property type="entry name" value="Cell_synth_B"/>
</dbReference>
<protein>
    <recommendedName>
        <fullName evidence="6 15">Cyclic di-GMP-binding protein</fullName>
    </recommendedName>
    <alternativeName>
        <fullName evidence="14 15">Cellulose synthase regulatory subunit</fullName>
    </alternativeName>
</protein>
<evidence type="ECO:0000313" key="17">
    <source>
        <dbReference type="Proteomes" id="UP000027987"/>
    </source>
</evidence>
<comment type="similarity">
    <text evidence="4 15">Belongs to the AcsB/BcsB family.</text>
</comment>
<dbReference type="UniPathway" id="UPA00694"/>